<comment type="subcellular location">
    <subcellularLocation>
        <location evidence="1">Plastid</location>
    </subcellularLocation>
</comment>
<accession>A0A0D2MP87</accession>
<dbReference type="STRING" id="145388.A0A0D2MP87"/>
<keyword evidence="5" id="KW-1185">Reference proteome</keyword>
<dbReference type="RefSeq" id="XP_013901356.1">
    <property type="nucleotide sequence ID" value="XM_014045902.1"/>
</dbReference>
<organism evidence="4 5">
    <name type="scientific">Monoraphidium neglectum</name>
    <dbReference type="NCBI Taxonomy" id="145388"/>
    <lineage>
        <taxon>Eukaryota</taxon>
        <taxon>Viridiplantae</taxon>
        <taxon>Chlorophyta</taxon>
        <taxon>core chlorophytes</taxon>
        <taxon>Chlorophyceae</taxon>
        <taxon>CS clade</taxon>
        <taxon>Sphaeropleales</taxon>
        <taxon>Selenastraceae</taxon>
        <taxon>Monoraphidium</taxon>
    </lineage>
</organism>
<dbReference type="InterPro" id="IPR006843">
    <property type="entry name" value="PAP/fibrillin_dom"/>
</dbReference>
<name>A0A0D2MP87_9CHLO</name>
<dbReference type="PANTHER" id="PTHR31906">
    <property type="entry name" value="PLASTID-LIPID-ASSOCIATED PROTEIN 4, CHLOROPLASTIC-RELATED"/>
    <property type="match status" value="1"/>
</dbReference>
<dbReference type="KEGG" id="mng:MNEG_5623"/>
<dbReference type="Proteomes" id="UP000054498">
    <property type="component" value="Unassembled WGS sequence"/>
</dbReference>
<dbReference type="AlphaFoldDB" id="A0A0D2MP87"/>
<evidence type="ECO:0000313" key="5">
    <source>
        <dbReference type="Proteomes" id="UP000054498"/>
    </source>
</evidence>
<evidence type="ECO:0000256" key="1">
    <source>
        <dbReference type="ARBA" id="ARBA00004474"/>
    </source>
</evidence>
<keyword evidence="2" id="KW-0934">Plastid</keyword>
<feature type="domain" description="Plastid lipid-associated protein/fibrillin conserved" evidence="3">
    <location>
        <begin position="14"/>
        <end position="236"/>
    </location>
</feature>
<dbReference type="OrthoDB" id="498392at2759"/>
<dbReference type="GO" id="GO:0009536">
    <property type="term" value="C:plastid"/>
    <property type="evidence" value="ECO:0007669"/>
    <property type="project" value="UniProtKB-SubCell"/>
</dbReference>
<reference evidence="4 5" key="1">
    <citation type="journal article" date="2013" name="BMC Genomics">
        <title>Reconstruction of the lipid metabolism for the microalga Monoraphidium neglectum from its genome sequence reveals characteristics suitable for biofuel production.</title>
        <authorList>
            <person name="Bogen C."/>
            <person name="Al-Dilaimi A."/>
            <person name="Albersmeier A."/>
            <person name="Wichmann J."/>
            <person name="Grundmann M."/>
            <person name="Rupp O."/>
            <person name="Lauersen K.J."/>
            <person name="Blifernez-Klassen O."/>
            <person name="Kalinowski J."/>
            <person name="Goesmann A."/>
            <person name="Mussgnug J.H."/>
            <person name="Kruse O."/>
        </authorList>
    </citation>
    <scope>NUCLEOTIDE SEQUENCE [LARGE SCALE GENOMIC DNA]</scope>
    <source>
        <strain evidence="4 5">SAG 48.87</strain>
    </source>
</reference>
<evidence type="ECO:0000256" key="2">
    <source>
        <dbReference type="ARBA" id="ARBA00022640"/>
    </source>
</evidence>
<dbReference type="InterPro" id="IPR039633">
    <property type="entry name" value="PAP"/>
</dbReference>
<dbReference type="Pfam" id="PF04755">
    <property type="entry name" value="PAP_fibrillin"/>
    <property type="match status" value="1"/>
</dbReference>
<protein>
    <recommendedName>
        <fullName evidence="3">Plastid lipid-associated protein/fibrillin conserved domain-containing protein</fullName>
    </recommendedName>
</protein>
<evidence type="ECO:0000259" key="3">
    <source>
        <dbReference type="Pfam" id="PF04755"/>
    </source>
</evidence>
<dbReference type="GeneID" id="25738500"/>
<gene>
    <name evidence="4" type="ORF">MNEG_5623</name>
</gene>
<dbReference type="EMBL" id="KK101072">
    <property type="protein sequence ID" value="KIZ02337.1"/>
    <property type="molecule type" value="Genomic_DNA"/>
</dbReference>
<sequence length="266" mass="28235">MAEADYDDEMSAADLKAALLDSLFGTERGLAARSEVRAEINELITQLEAKNPTPSPTEILSALNGEWKLVYTSNSELLAILALSKLPFVTIGDITQRVDVLNNTVENKAQISVPLSRTAVSTTASFEVRSPKRLAIRFERGAIATPQLLSDLSIPDSISVLGQSVDLTAVRGLLQPVESGLSGLISSVGSLISQQPDLSFPLPGAAGERGETWLLTTYLDDDTRITRGDGGSVFILVKEVSIATPSEIIEPPSSSAPIAETPAGYI</sequence>
<proteinExistence type="predicted"/>
<evidence type="ECO:0000313" key="4">
    <source>
        <dbReference type="EMBL" id="KIZ02337.1"/>
    </source>
</evidence>